<evidence type="ECO:0000313" key="4">
    <source>
        <dbReference type="Proteomes" id="UP000618445"/>
    </source>
</evidence>
<organism evidence="3 4">
    <name type="scientific">Phormidium tenue FACHB-1050</name>
    <dbReference type="NCBI Taxonomy" id="2692857"/>
    <lineage>
        <taxon>Bacteria</taxon>
        <taxon>Bacillati</taxon>
        <taxon>Cyanobacteriota</taxon>
        <taxon>Cyanophyceae</taxon>
        <taxon>Oscillatoriophycideae</taxon>
        <taxon>Oscillatoriales</taxon>
        <taxon>Oscillatoriaceae</taxon>
        <taxon>Phormidium</taxon>
    </lineage>
</organism>
<sequence length="252" mass="28349">MCFGITLVDRVLGTALSFKDKTIAITGASGTMGRALMSELSKRGAKIVALTTSPNVSFQITNSEPQANQEIEVITWQLGHETELRDRLQKVDILILNHGINVLGARDSAAIYQSYEVNTFSVFRWIDLFLEIIPKSETTITKEIWVNTSEAEVNPALSPLYELSKRAIGDLVTLRRLDKACTIRKLILGPFKSDLNPYGVMSASFVAWAIAFLAELGFRDIIVTINPITFIAYPVKEFWRSLYFRLFSHRKQ</sequence>
<comment type="caution">
    <text evidence="3">The sequence shown here is derived from an EMBL/GenBank/DDBJ whole genome shotgun (WGS) entry which is preliminary data.</text>
</comment>
<comment type="similarity">
    <text evidence="1">Belongs to the short-chain dehydrogenases/reductases (SDR) family.</text>
</comment>
<protein>
    <submittedName>
        <fullName evidence="3">Bifunctional sterol desaturase/short chain dehydrogenase</fullName>
    </submittedName>
</protein>
<dbReference type="Pfam" id="PF00106">
    <property type="entry name" value="adh_short"/>
    <property type="match status" value="1"/>
</dbReference>
<dbReference type="PANTHER" id="PTHR43008">
    <property type="entry name" value="BENZIL REDUCTASE"/>
    <property type="match status" value="1"/>
</dbReference>
<proteinExistence type="inferred from homology"/>
<dbReference type="InterPro" id="IPR036291">
    <property type="entry name" value="NAD(P)-bd_dom_sf"/>
</dbReference>
<keyword evidence="2" id="KW-0560">Oxidoreductase</keyword>
<dbReference type="InterPro" id="IPR002347">
    <property type="entry name" value="SDR_fam"/>
</dbReference>
<dbReference type="Proteomes" id="UP000618445">
    <property type="component" value="Unassembled WGS sequence"/>
</dbReference>
<gene>
    <name evidence="3" type="ORF">H6G05_23665</name>
</gene>
<dbReference type="SUPFAM" id="SSF51735">
    <property type="entry name" value="NAD(P)-binding Rossmann-fold domains"/>
    <property type="match status" value="1"/>
</dbReference>
<dbReference type="PANTHER" id="PTHR43008:SF4">
    <property type="entry name" value="CHAIN DEHYDROGENASE, PUTATIVE (AFU_ORTHOLOGUE AFUA_4G08710)-RELATED"/>
    <property type="match status" value="1"/>
</dbReference>
<keyword evidence="4" id="KW-1185">Reference proteome</keyword>
<evidence type="ECO:0000256" key="1">
    <source>
        <dbReference type="ARBA" id="ARBA00006484"/>
    </source>
</evidence>
<dbReference type="RefSeq" id="WP_190582223.1">
    <property type="nucleotide sequence ID" value="NZ_CAWPQU010000064.1"/>
</dbReference>
<evidence type="ECO:0000256" key="2">
    <source>
        <dbReference type="ARBA" id="ARBA00023002"/>
    </source>
</evidence>
<reference evidence="3 4" key="1">
    <citation type="journal article" date="2020" name="ISME J.">
        <title>Comparative genomics reveals insights into cyanobacterial evolution and habitat adaptation.</title>
        <authorList>
            <person name="Chen M.Y."/>
            <person name="Teng W.K."/>
            <person name="Zhao L."/>
            <person name="Hu C.X."/>
            <person name="Zhou Y.K."/>
            <person name="Han B.P."/>
            <person name="Song L.R."/>
            <person name="Shu W.S."/>
        </authorList>
    </citation>
    <scope>NUCLEOTIDE SEQUENCE [LARGE SCALE GENOMIC DNA]</scope>
    <source>
        <strain evidence="3 4">FACHB-1050</strain>
    </source>
</reference>
<dbReference type="EMBL" id="JACJQY010000067">
    <property type="protein sequence ID" value="MBD2319824.1"/>
    <property type="molecule type" value="Genomic_DNA"/>
</dbReference>
<dbReference type="NCBIfam" id="NF005653">
    <property type="entry name" value="PRK07424.1"/>
    <property type="match status" value="1"/>
</dbReference>
<accession>A0ABR8CGI6</accession>
<name>A0ABR8CGI6_9CYAN</name>
<dbReference type="NCBIfam" id="NF009035">
    <property type="entry name" value="PRK12367.1"/>
    <property type="match status" value="1"/>
</dbReference>
<evidence type="ECO:0000313" key="3">
    <source>
        <dbReference type="EMBL" id="MBD2319824.1"/>
    </source>
</evidence>
<dbReference type="Gene3D" id="3.40.50.720">
    <property type="entry name" value="NAD(P)-binding Rossmann-like Domain"/>
    <property type="match status" value="1"/>
</dbReference>